<proteinExistence type="predicted"/>
<organism evidence="2 3">
    <name type="scientific">Cucumis melo var. makuwa</name>
    <name type="common">Oriental melon</name>
    <dbReference type="NCBI Taxonomy" id="1194695"/>
    <lineage>
        <taxon>Eukaryota</taxon>
        <taxon>Viridiplantae</taxon>
        <taxon>Streptophyta</taxon>
        <taxon>Embryophyta</taxon>
        <taxon>Tracheophyta</taxon>
        <taxon>Spermatophyta</taxon>
        <taxon>Magnoliopsida</taxon>
        <taxon>eudicotyledons</taxon>
        <taxon>Gunneridae</taxon>
        <taxon>Pentapetalae</taxon>
        <taxon>rosids</taxon>
        <taxon>fabids</taxon>
        <taxon>Cucurbitales</taxon>
        <taxon>Cucurbitaceae</taxon>
        <taxon>Benincaseae</taxon>
        <taxon>Cucumis</taxon>
    </lineage>
</organism>
<reference evidence="2 3" key="1">
    <citation type="submission" date="2019-08" db="EMBL/GenBank/DDBJ databases">
        <title>Draft genome sequences of two oriental melons (Cucumis melo L. var makuwa).</title>
        <authorList>
            <person name="Kwon S.-Y."/>
        </authorList>
    </citation>
    <scope>NUCLEOTIDE SEQUENCE [LARGE SCALE GENOMIC DNA]</scope>
    <source>
        <strain evidence="3">cv. SW 3</strain>
        <tissue evidence="2">Leaf</tissue>
    </source>
</reference>
<accession>A0A5A7UV00</accession>
<evidence type="ECO:0000313" key="2">
    <source>
        <dbReference type="EMBL" id="KAA0058944.1"/>
    </source>
</evidence>
<name>A0A5A7UV00_CUCMM</name>
<feature type="region of interest" description="Disordered" evidence="1">
    <location>
        <begin position="88"/>
        <end position="117"/>
    </location>
</feature>
<comment type="caution">
    <text evidence="2">The sequence shown here is derived from an EMBL/GenBank/DDBJ whole genome shotgun (WGS) entry which is preliminary data.</text>
</comment>
<feature type="compositionally biased region" description="Basic and acidic residues" evidence="1">
    <location>
        <begin position="88"/>
        <end position="98"/>
    </location>
</feature>
<evidence type="ECO:0000256" key="1">
    <source>
        <dbReference type="SAM" id="MobiDB-lite"/>
    </source>
</evidence>
<protein>
    <submittedName>
        <fullName evidence="2">Uncharacterized protein</fullName>
    </submittedName>
</protein>
<dbReference type="AlphaFoldDB" id="A0A5A7UV00"/>
<feature type="region of interest" description="Disordered" evidence="1">
    <location>
        <begin position="1"/>
        <end position="47"/>
    </location>
</feature>
<evidence type="ECO:0000313" key="3">
    <source>
        <dbReference type="Proteomes" id="UP000321393"/>
    </source>
</evidence>
<gene>
    <name evidence="2" type="ORF">E6C27_scaffold98G001240</name>
</gene>
<sequence>MGSLQSHELRLKLFDSTPSKEPFHMQSSSRGQLGGRRGGCGSRENGQSKIVGSQCTILTDNYCEDAYHLLQTPLLKNLLMDEKKERRRFADGEKESKTMEQAWVVGQGGTGSSLRIE</sequence>
<dbReference type="EMBL" id="SSTE01006658">
    <property type="protein sequence ID" value="KAA0058944.1"/>
    <property type="molecule type" value="Genomic_DNA"/>
</dbReference>
<dbReference type="Proteomes" id="UP000321393">
    <property type="component" value="Unassembled WGS sequence"/>
</dbReference>
<feature type="compositionally biased region" description="Gly residues" evidence="1">
    <location>
        <begin position="32"/>
        <end position="41"/>
    </location>
</feature>